<keyword evidence="1" id="KW-0472">Membrane</keyword>
<accession>A0ABP8KS07</accession>
<organism evidence="2 3">
    <name type="scientific">Nibrella viscosa</name>
    <dbReference type="NCBI Taxonomy" id="1084524"/>
    <lineage>
        <taxon>Bacteria</taxon>
        <taxon>Pseudomonadati</taxon>
        <taxon>Bacteroidota</taxon>
        <taxon>Cytophagia</taxon>
        <taxon>Cytophagales</taxon>
        <taxon>Spirosomataceae</taxon>
        <taxon>Nibrella</taxon>
    </lineage>
</organism>
<dbReference type="Proteomes" id="UP001500936">
    <property type="component" value="Unassembled WGS sequence"/>
</dbReference>
<keyword evidence="3" id="KW-1185">Reference proteome</keyword>
<feature type="transmembrane region" description="Helical" evidence="1">
    <location>
        <begin position="148"/>
        <end position="171"/>
    </location>
</feature>
<feature type="transmembrane region" description="Helical" evidence="1">
    <location>
        <begin position="210"/>
        <end position="230"/>
    </location>
</feature>
<feature type="transmembrane region" description="Helical" evidence="1">
    <location>
        <begin position="242"/>
        <end position="260"/>
    </location>
</feature>
<feature type="transmembrane region" description="Helical" evidence="1">
    <location>
        <begin position="183"/>
        <end position="204"/>
    </location>
</feature>
<feature type="transmembrane region" description="Helical" evidence="1">
    <location>
        <begin position="66"/>
        <end position="86"/>
    </location>
</feature>
<gene>
    <name evidence="2" type="ORF">GCM10023187_43020</name>
</gene>
<feature type="transmembrane region" description="Helical" evidence="1">
    <location>
        <begin position="98"/>
        <end position="117"/>
    </location>
</feature>
<evidence type="ECO:0000313" key="2">
    <source>
        <dbReference type="EMBL" id="GAA4414044.1"/>
    </source>
</evidence>
<sequence length="278" mass="31690">MKRKPYRPNPYLIHPKGYALSAERRGTSASAYNNLGYWFLLLIILVLAGFYHTYLSKILQPQAAIIHIHFGLMAIWIGMLIAQPFLIKYKKVALHRRVGRISYWVVPLAIFSGFLMLRDTYYRFIADAQQKAAQSLSPLASDELQRQAAAYVSVVVFWLAMFATFYTMAILNRKRSAVHARYMVAAALSLLGPTVDRIVVFILGLESLPAGLPIEIIAFFLANTTLALLLWNDYRYKRPISALRNSLLIYLLGQTLYFTLPLTDVWGHIMAFIMRPVP</sequence>
<dbReference type="RefSeq" id="WP_345270056.1">
    <property type="nucleotide sequence ID" value="NZ_BAABHB010000011.1"/>
</dbReference>
<feature type="transmembrane region" description="Helical" evidence="1">
    <location>
        <begin position="35"/>
        <end position="54"/>
    </location>
</feature>
<name>A0ABP8KS07_9BACT</name>
<keyword evidence="1" id="KW-0812">Transmembrane</keyword>
<dbReference type="EMBL" id="BAABHB010000011">
    <property type="protein sequence ID" value="GAA4414044.1"/>
    <property type="molecule type" value="Genomic_DNA"/>
</dbReference>
<protein>
    <submittedName>
        <fullName evidence="2">Uncharacterized protein</fullName>
    </submittedName>
</protein>
<proteinExistence type="predicted"/>
<evidence type="ECO:0000256" key="1">
    <source>
        <dbReference type="SAM" id="Phobius"/>
    </source>
</evidence>
<keyword evidence="1" id="KW-1133">Transmembrane helix</keyword>
<reference evidence="3" key="1">
    <citation type="journal article" date="2019" name="Int. J. Syst. Evol. Microbiol.">
        <title>The Global Catalogue of Microorganisms (GCM) 10K type strain sequencing project: providing services to taxonomists for standard genome sequencing and annotation.</title>
        <authorList>
            <consortium name="The Broad Institute Genomics Platform"/>
            <consortium name="The Broad Institute Genome Sequencing Center for Infectious Disease"/>
            <person name="Wu L."/>
            <person name="Ma J."/>
        </authorList>
    </citation>
    <scope>NUCLEOTIDE SEQUENCE [LARGE SCALE GENOMIC DNA]</scope>
    <source>
        <strain evidence="3">JCM 17925</strain>
    </source>
</reference>
<evidence type="ECO:0000313" key="3">
    <source>
        <dbReference type="Proteomes" id="UP001500936"/>
    </source>
</evidence>
<comment type="caution">
    <text evidence="2">The sequence shown here is derived from an EMBL/GenBank/DDBJ whole genome shotgun (WGS) entry which is preliminary data.</text>
</comment>